<sequence>MKEPEPPGQQSSLYNELRFNGEFCDAVIKVEDAEFQIHKIILCRCTPYFRDLFSRCSSPDQVVFSIPNLSADVMQLIIEFAYGCSVSVTEDNVQELLLAADQLGVKSLVQTCCCFLGEQLCPRNCIAIWRLTNVCISPELRHKAYRYIADHFEDVVSCEDFLQLSVEELTDILDRDELSVRQENSVYEAMMKWIAHVPEERQGHIAALLSKVRLALLSTEYITINVLSNELVKNSAKCLTLVKHATTIIHRTERPSAYGFCNRLARPRLPNAILLATGGWSGGDPTNSIEAYDFRADQWVSVANGLEHPRAYHGTAFLSGFVYCVGGFNRVQHLNSVYRLDLTSCTWQEVANMHCCRCYVSVTVLNGRIYAMGGYDGQVRLSTAECYQPQTNQWSHIAPMHEQRSDASCTTLHNKVYICGGFNGSECLQTAEYYSPETNQWTMIAAMNIRRSGIGVIAYADQVFAVGGFDGNDRLRSAEAYNPQTNTWTEVSSMITPRSNFGIEVIDDRLFAVGGFNGFTTTFNVESYDTTKNEWSEAADMDVFRSALSCCVVFGLPNMADYAATRDALLLSHSEEDTMESEDSS</sequence>
<keyword evidence="5" id="KW-1185">Reference proteome</keyword>
<dbReference type="PRINTS" id="PR00501">
    <property type="entry name" value="KELCHREPEAT"/>
</dbReference>
<dbReference type="Proteomes" id="UP001501940">
    <property type="component" value="Chromosome 15"/>
</dbReference>
<reference evidence="4" key="3">
    <citation type="submission" date="2025-09" db="UniProtKB">
        <authorList>
            <consortium name="Ensembl"/>
        </authorList>
    </citation>
    <scope>IDENTIFICATION</scope>
</reference>
<dbReference type="FunFam" id="1.25.40.420:FF:000001">
    <property type="entry name" value="Kelch-like family member 12"/>
    <property type="match status" value="1"/>
</dbReference>
<dbReference type="SMART" id="SM00875">
    <property type="entry name" value="BACK"/>
    <property type="match status" value="1"/>
</dbReference>
<dbReference type="InterPro" id="IPR011333">
    <property type="entry name" value="SKP1/BTB/POZ_sf"/>
</dbReference>
<dbReference type="SUPFAM" id="SSF117281">
    <property type="entry name" value="Kelch motif"/>
    <property type="match status" value="1"/>
</dbReference>
<dbReference type="PANTHER" id="PTHR24412:SF172">
    <property type="entry name" value="KELCH-LIKE PROTEIN 10"/>
    <property type="match status" value="1"/>
</dbReference>
<dbReference type="SMART" id="SM00612">
    <property type="entry name" value="Kelch"/>
    <property type="match status" value="6"/>
</dbReference>
<protein>
    <recommendedName>
        <fullName evidence="3">BTB domain-containing protein</fullName>
    </recommendedName>
</protein>
<dbReference type="Gene3D" id="1.25.40.420">
    <property type="match status" value="1"/>
</dbReference>
<gene>
    <name evidence="4" type="primary">KLHL10</name>
</gene>
<dbReference type="SUPFAM" id="SSF54695">
    <property type="entry name" value="POZ domain"/>
    <property type="match status" value="1"/>
</dbReference>
<dbReference type="InterPro" id="IPR015915">
    <property type="entry name" value="Kelch-typ_b-propeller"/>
</dbReference>
<evidence type="ECO:0000256" key="1">
    <source>
        <dbReference type="ARBA" id="ARBA00022441"/>
    </source>
</evidence>
<dbReference type="AlphaFoldDB" id="A0A3Q1B5G7"/>
<dbReference type="InterPro" id="IPR011705">
    <property type="entry name" value="BACK"/>
</dbReference>
<evidence type="ECO:0000313" key="5">
    <source>
        <dbReference type="Proteomes" id="UP001501940"/>
    </source>
</evidence>
<dbReference type="Gene3D" id="3.30.710.10">
    <property type="entry name" value="Potassium Channel Kv1.1, Chain A"/>
    <property type="match status" value="1"/>
</dbReference>
<evidence type="ECO:0000259" key="3">
    <source>
        <dbReference type="PROSITE" id="PS50097"/>
    </source>
</evidence>
<dbReference type="Ensembl" id="ENSAOCT00000000542.2">
    <property type="protein sequence ID" value="ENSAOCP00000008748.2"/>
    <property type="gene ID" value="ENSAOCG00000012796.2"/>
</dbReference>
<dbReference type="OMA" id="RADCWIN"/>
<feature type="domain" description="BTB" evidence="3">
    <location>
        <begin position="24"/>
        <end position="90"/>
    </location>
</feature>
<dbReference type="PROSITE" id="PS50097">
    <property type="entry name" value="BTB"/>
    <property type="match status" value="1"/>
</dbReference>
<dbReference type="InterPro" id="IPR017096">
    <property type="entry name" value="BTB-kelch_protein"/>
</dbReference>
<dbReference type="STRING" id="80972.ENSAOCP00000008748"/>
<dbReference type="Pfam" id="PF00651">
    <property type="entry name" value="BTB"/>
    <property type="match status" value="1"/>
</dbReference>
<dbReference type="Gene3D" id="2.120.10.80">
    <property type="entry name" value="Kelch-type beta propeller"/>
    <property type="match status" value="1"/>
</dbReference>
<dbReference type="PANTHER" id="PTHR24412">
    <property type="entry name" value="KELCH PROTEIN"/>
    <property type="match status" value="1"/>
</dbReference>
<reference evidence="4 5" key="1">
    <citation type="submission" date="2022-01" db="EMBL/GenBank/DDBJ databases">
        <title>A chromosome-scale genome assembly of the false clownfish, Amphiprion ocellaris.</title>
        <authorList>
            <person name="Ryu T."/>
        </authorList>
    </citation>
    <scope>NUCLEOTIDE SEQUENCE [LARGE SCALE GENOMIC DNA]</scope>
</reference>
<evidence type="ECO:0000256" key="2">
    <source>
        <dbReference type="ARBA" id="ARBA00022737"/>
    </source>
</evidence>
<accession>A0A3Q1B5G7</accession>
<dbReference type="Pfam" id="PF07707">
    <property type="entry name" value="BACK"/>
    <property type="match status" value="1"/>
</dbReference>
<reference evidence="4" key="2">
    <citation type="submission" date="2025-08" db="UniProtKB">
        <authorList>
            <consortium name="Ensembl"/>
        </authorList>
    </citation>
    <scope>IDENTIFICATION</scope>
</reference>
<dbReference type="InterPro" id="IPR000210">
    <property type="entry name" value="BTB/POZ_dom"/>
</dbReference>
<keyword evidence="1" id="KW-0880">Kelch repeat</keyword>
<organism evidence="4 5">
    <name type="scientific">Amphiprion ocellaris</name>
    <name type="common">Clown anemonefish</name>
    <dbReference type="NCBI Taxonomy" id="80972"/>
    <lineage>
        <taxon>Eukaryota</taxon>
        <taxon>Metazoa</taxon>
        <taxon>Chordata</taxon>
        <taxon>Craniata</taxon>
        <taxon>Vertebrata</taxon>
        <taxon>Euteleostomi</taxon>
        <taxon>Actinopterygii</taxon>
        <taxon>Neopterygii</taxon>
        <taxon>Teleostei</taxon>
        <taxon>Neoteleostei</taxon>
        <taxon>Acanthomorphata</taxon>
        <taxon>Ovalentaria</taxon>
        <taxon>Pomacentridae</taxon>
        <taxon>Amphiprion</taxon>
    </lineage>
</organism>
<dbReference type="InterPro" id="IPR006652">
    <property type="entry name" value="Kelch_1"/>
</dbReference>
<dbReference type="Pfam" id="PF01344">
    <property type="entry name" value="Kelch_1"/>
    <property type="match status" value="6"/>
</dbReference>
<keyword evidence="2" id="KW-0677">Repeat</keyword>
<dbReference type="GeneTree" id="ENSGT00940000154664"/>
<dbReference type="PIRSF" id="PIRSF037037">
    <property type="entry name" value="Kelch-like_protein_gigaxonin"/>
    <property type="match status" value="1"/>
</dbReference>
<evidence type="ECO:0000313" key="4">
    <source>
        <dbReference type="Ensembl" id="ENSAOCP00000008748.2"/>
    </source>
</evidence>
<proteinExistence type="predicted"/>
<dbReference type="SMART" id="SM00225">
    <property type="entry name" value="BTB"/>
    <property type="match status" value="1"/>
</dbReference>
<name>A0A3Q1B5G7_AMPOC</name>